<reference evidence="2 3" key="1">
    <citation type="submission" date="2020-12" db="EMBL/GenBank/DDBJ databases">
        <title>Hymenobacter sp.</title>
        <authorList>
            <person name="Kim M.K."/>
        </authorList>
    </citation>
    <scope>NUCLEOTIDE SEQUENCE [LARGE SCALE GENOMIC DNA]</scope>
    <source>
        <strain evidence="2 3">BT442</strain>
    </source>
</reference>
<dbReference type="EMBL" id="JAEDAE010000009">
    <property type="protein sequence ID" value="MBH8559931.1"/>
    <property type="molecule type" value="Genomic_DNA"/>
</dbReference>
<protein>
    <submittedName>
        <fullName evidence="2">Carboxypeptidase regulatory-like domain-containing protein</fullName>
    </submittedName>
</protein>
<proteinExistence type="predicted"/>
<evidence type="ECO:0000313" key="3">
    <source>
        <dbReference type="Proteomes" id="UP000625631"/>
    </source>
</evidence>
<accession>A0ABS0QCH9</accession>
<dbReference type="Proteomes" id="UP000625631">
    <property type="component" value="Unassembled WGS sequence"/>
</dbReference>
<dbReference type="SUPFAM" id="SSF117074">
    <property type="entry name" value="Hypothetical protein PA1324"/>
    <property type="match status" value="1"/>
</dbReference>
<feature type="signal peptide" evidence="1">
    <location>
        <begin position="1"/>
        <end position="23"/>
    </location>
</feature>
<evidence type="ECO:0000313" key="2">
    <source>
        <dbReference type="EMBL" id="MBH8559931.1"/>
    </source>
</evidence>
<comment type="caution">
    <text evidence="2">The sequence shown here is derived from an EMBL/GenBank/DDBJ whole genome shotgun (WGS) entry which is preliminary data.</text>
</comment>
<keyword evidence="1" id="KW-0732">Signal</keyword>
<sequence>MLPQLPSRIAASCAALALFAALASCTKQKEDAAPTSTFTGKVVLHDLTGNLLTDHSGTVVKLYDAPGTSTTTAADGTFSLANVAAGPHRLQFENYVKATPVTIIYGTYYTDEISTAAPVYALPATIHLGQKPFYTSYKVTYRSDKDNQRFIINGIRNLMTPTITPSQYHRVFLDIPVGYDGGIDLHYFRYSKLYRNNMPSGFSDTISFATLTAKNVRQSSAMMVMSDNPKADSCIAPFPSGFPNNNSVTFARSYPAASGTSGYIFFSWGR</sequence>
<feature type="chain" id="PRO_5045873633" evidence="1">
    <location>
        <begin position="24"/>
        <end position="270"/>
    </location>
</feature>
<evidence type="ECO:0000256" key="1">
    <source>
        <dbReference type="SAM" id="SignalP"/>
    </source>
</evidence>
<keyword evidence="3" id="KW-1185">Reference proteome</keyword>
<gene>
    <name evidence="2" type="ORF">I7X13_17860</name>
</gene>
<dbReference type="RefSeq" id="WP_198076522.1">
    <property type="nucleotide sequence ID" value="NZ_JAEDAE010000009.1"/>
</dbReference>
<name>A0ABS0QCH9_9BACT</name>
<organism evidence="2 3">
    <name type="scientific">Hymenobacter negativus</name>
    <dbReference type="NCBI Taxonomy" id="2795026"/>
    <lineage>
        <taxon>Bacteria</taxon>
        <taxon>Pseudomonadati</taxon>
        <taxon>Bacteroidota</taxon>
        <taxon>Cytophagia</taxon>
        <taxon>Cytophagales</taxon>
        <taxon>Hymenobacteraceae</taxon>
        <taxon>Hymenobacter</taxon>
    </lineage>
</organism>